<dbReference type="PANTHER" id="PTHR16317">
    <property type="entry name" value="INTEGRIN ALPHA REPEAT DOMAIN-CONTAINING"/>
    <property type="match status" value="1"/>
</dbReference>
<dbReference type="EMBL" id="BDGG01000003">
    <property type="protein sequence ID" value="GAU96240.1"/>
    <property type="molecule type" value="Genomic_DNA"/>
</dbReference>
<keyword evidence="2" id="KW-1185">Reference proteome</keyword>
<dbReference type="Proteomes" id="UP000186922">
    <property type="component" value="Unassembled WGS sequence"/>
</dbReference>
<comment type="caution">
    <text evidence="1">The sequence shown here is derived from an EMBL/GenBank/DDBJ whole genome shotgun (WGS) entry which is preliminary data.</text>
</comment>
<dbReference type="SUPFAM" id="SSF69318">
    <property type="entry name" value="Integrin alpha N-terminal domain"/>
    <property type="match status" value="1"/>
</dbReference>
<evidence type="ECO:0000313" key="2">
    <source>
        <dbReference type="Proteomes" id="UP000186922"/>
    </source>
</evidence>
<dbReference type="PANTHER" id="PTHR16317:SF1">
    <property type="entry name" value="KICSTOR COMPLEX PROTEIN ITFG2"/>
    <property type="match status" value="1"/>
</dbReference>
<dbReference type="InterPro" id="IPR031793">
    <property type="entry name" value="KICSTOR_ITFG2"/>
</dbReference>
<dbReference type="AlphaFoldDB" id="A0A1D1V5U8"/>
<dbReference type="OrthoDB" id="9996127at2759"/>
<protein>
    <submittedName>
        <fullName evidence="1">Uncharacterized protein</fullName>
    </submittedName>
</protein>
<proteinExistence type="predicted"/>
<accession>A0A1D1V5U8</accession>
<reference evidence="1 2" key="1">
    <citation type="journal article" date="2016" name="Nat. Commun.">
        <title>Extremotolerant tardigrade genome and improved radiotolerance of human cultured cells by tardigrade-unique protein.</title>
        <authorList>
            <person name="Hashimoto T."/>
            <person name="Horikawa D.D."/>
            <person name="Saito Y."/>
            <person name="Kuwahara H."/>
            <person name="Kozuka-Hata H."/>
            <person name="Shin-I T."/>
            <person name="Minakuchi Y."/>
            <person name="Ohishi K."/>
            <person name="Motoyama A."/>
            <person name="Aizu T."/>
            <person name="Enomoto A."/>
            <person name="Kondo K."/>
            <person name="Tanaka S."/>
            <person name="Hara Y."/>
            <person name="Koshikawa S."/>
            <person name="Sagara H."/>
            <person name="Miura T."/>
            <person name="Yokobori S."/>
            <person name="Miyagawa K."/>
            <person name="Suzuki Y."/>
            <person name="Kubo T."/>
            <person name="Oyama M."/>
            <person name="Kohara Y."/>
            <person name="Fujiyama A."/>
            <person name="Arakawa K."/>
            <person name="Katayama T."/>
            <person name="Toyoda A."/>
            <person name="Kunieda T."/>
        </authorList>
    </citation>
    <scope>NUCLEOTIDE SEQUENCE [LARGE SCALE GENOMIC DNA]</scope>
    <source>
        <strain evidence="1 2">YOKOZUNA-1</strain>
    </source>
</reference>
<evidence type="ECO:0000313" key="1">
    <source>
        <dbReference type="EMBL" id="GAU96240.1"/>
    </source>
</evidence>
<dbReference type="Pfam" id="PF15907">
    <property type="entry name" value="Itfg2"/>
    <property type="match status" value="1"/>
</dbReference>
<organism evidence="1 2">
    <name type="scientific">Ramazzottius varieornatus</name>
    <name type="common">Water bear</name>
    <name type="synonym">Tardigrade</name>
    <dbReference type="NCBI Taxonomy" id="947166"/>
    <lineage>
        <taxon>Eukaryota</taxon>
        <taxon>Metazoa</taxon>
        <taxon>Ecdysozoa</taxon>
        <taxon>Tardigrada</taxon>
        <taxon>Eutardigrada</taxon>
        <taxon>Parachela</taxon>
        <taxon>Hypsibioidea</taxon>
        <taxon>Ramazzottiidae</taxon>
        <taxon>Ramazzottius</taxon>
    </lineage>
</organism>
<dbReference type="InterPro" id="IPR028994">
    <property type="entry name" value="Integrin_alpha_N"/>
</dbReference>
<sequence length="417" mass="45570">MPVPEILITAPVVKWLELDFGESVTILPNACSFADVDNDGVSEFVAGSISGELFIFKSISAKYWKKSTEQLGMITAVGAGDIMRKKKNIMYAVTGEGNLYTFALSASHALPKDFELESTGKLKDHSSARNRNIDYLTHQTIPPNIVMSVLADIDGDGFPEILFGMTDRVVRSFKWVELSNGPGGITGAFTTMNKWEFSGQIGNLSSTTFNGAAEIFVSQPGGCCCRLKTALSSAQPNAEIAFEPPVYHSSSVTRTRNNSMQTHVLAGISFTDQEPAFVTTEAVPVKYEKDIYAMCNFDGSLIVCHEDTVLWEFQTSENLITIQPLPFRDEFVLAAGSGAVYVVNRNKKMVKLLLAEPMSGFAVGSYGSVTRPTENINTCAFATISGPKVLIYHDLDIPSNLDKLGSLWRRPVLKQRA</sequence>
<dbReference type="STRING" id="947166.A0A1D1V5U8"/>
<name>A0A1D1V5U8_RAMVA</name>
<gene>
    <name evidence="1" type="primary">RvY_07711-1</name>
    <name evidence="1" type="synonym">RvY_07711.1</name>
    <name evidence="1" type="ORF">RvY_07711</name>
</gene>
<dbReference type="GO" id="GO:0032006">
    <property type="term" value="P:regulation of TOR signaling"/>
    <property type="evidence" value="ECO:0007669"/>
    <property type="project" value="TreeGrafter"/>
</dbReference>